<dbReference type="Pfam" id="PF00525">
    <property type="entry name" value="Crystallin"/>
    <property type="match status" value="1"/>
</dbReference>
<evidence type="ECO:0000256" key="1">
    <source>
        <dbReference type="ARBA" id="ARBA00022613"/>
    </source>
</evidence>
<evidence type="ECO:0000313" key="9">
    <source>
        <dbReference type="Proteomes" id="UP000736164"/>
    </source>
</evidence>
<dbReference type="Gene3D" id="2.60.40.790">
    <property type="match status" value="1"/>
</dbReference>
<proteinExistence type="inferred from homology"/>
<accession>A0A8J7NTG0</accession>
<comment type="similarity">
    <text evidence="5 6">Belongs to the small heat shock protein (HSP20) family.</text>
</comment>
<organism evidence="8 9">
    <name type="scientific">Atractosteus spatula</name>
    <name type="common">Alligator gar</name>
    <name type="synonym">Lepisosteus spatula</name>
    <dbReference type="NCBI Taxonomy" id="7917"/>
    <lineage>
        <taxon>Eukaryota</taxon>
        <taxon>Metazoa</taxon>
        <taxon>Chordata</taxon>
        <taxon>Craniata</taxon>
        <taxon>Vertebrata</taxon>
        <taxon>Euteleostomi</taxon>
        <taxon>Actinopterygii</taxon>
        <taxon>Neopterygii</taxon>
        <taxon>Holostei</taxon>
        <taxon>Semionotiformes</taxon>
        <taxon>Lepisosteidae</taxon>
        <taxon>Atractosteus</taxon>
    </lineage>
</organism>
<evidence type="ECO:0000259" key="7">
    <source>
        <dbReference type="PROSITE" id="PS01031"/>
    </source>
</evidence>
<dbReference type="GO" id="GO:0009408">
    <property type="term" value="P:response to heat"/>
    <property type="evidence" value="ECO:0007669"/>
    <property type="project" value="TreeGrafter"/>
</dbReference>
<evidence type="ECO:0000313" key="8">
    <source>
        <dbReference type="EMBL" id="MBN3319589.1"/>
    </source>
</evidence>
<evidence type="ECO:0000256" key="4">
    <source>
        <dbReference type="PIRSR" id="PIRSR036514-1"/>
    </source>
</evidence>
<sequence>MSERTIPHAYPMSVEYEMASPSRIYDQNFGEGLSPQDVLAPTLYHGYYIRPRLNKQLERGFSQVDSGDDWFRVLLDVCQFTPDEIAVRTVDNLLEVSGQHAQRLDQHGFVSRQFSRTYILPLGVDPLLVQVTLSHDGVLCAEAPRKAADVKPTVRELQVRVEGGEKQHKEAGKST</sequence>
<comment type="caution">
    <text evidence="8">The sequence shown here is derived from an EMBL/GenBank/DDBJ whole genome shotgun (WGS) entry which is preliminary data.</text>
</comment>
<dbReference type="SUPFAM" id="SSF49764">
    <property type="entry name" value="HSP20-like chaperones"/>
    <property type="match status" value="1"/>
</dbReference>
<feature type="non-terminal residue" evidence="8">
    <location>
        <position position="175"/>
    </location>
</feature>
<evidence type="ECO:0000256" key="3">
    <source>
        <dbReference type="ARBA" id="ARBA00022833"/>
    </source>
</evidence>
<dbReference type="GO" id="GO:0046872">
    <property type="term" value="F:metal ion binding"/>
    <property type="evidence" value="ECO:0007669"/>
    <property type="project" value="UniProtKB-KW"/>
</dbReference>
<keyword evidence="1" id="KW-0273">Eye lens protein</keyword>
<feature type="non-terminal residue" evidence="8">
    <location>
        <position position="1"/>
    </location>
</feature>
<dbReference type="InterPro" id="IPR055269">
    <property type="entry name" value="Alpha-crystallin/HSP_16"/>
</dbReference>
<keyword evidence="2 4" id="KW-0479">Metal-binding</keyword>
<dbReference type="GO" id="GO:0043066">
    <property type="term" value="P:negative regulation of apoptotic process"/>
    <property type="evidence" value="ECO:0007669"/>
    <property type="project" value="TreeGrafter"/>
</dbReference>
<dbReference type="GO" id="GO:0005634">
    <property type="term" value="C:nucleus"/>
    <property type="evidence" value="ECO:0007669"/>
    <property type="project" value="TreeGrafter"/>
</dbReference>
<dbReference type="EMBL" id="JAAWVO010046211">
    <property type="protein sequence ID" value="MBN3319589.1"/>
    <property type="molecule type" value="Genomic_DNA"/>
</dbReference>
<name>A0A8J7NTG0_ATRSP</name>
<feature type="binding site" evidence="4">
    <location>
        <position position="107"/>
    </location>
    <ligand>
        <name>Zn(2+)</name>
        <dbReference type="ChEBI" id="CHEBI:29105"/>
        <label>2</label>
    </ligand>
</feature>
<dbReference type="Proteomes" id="UP000736164">
    <property type="component" value="Unassembled WGS sequence"/>
</dbReference>
<dbReference type="InterPro" id="IPR008978">
    <property type="entry name" value="HSP20-like_chaperone"/>
</dbReference>
<keyword evidence="9" id="KW-1185">Reference proteome</keyword>
<dbReference type="GO" id="GO:0005212">
    <property type="term" value="F:structural constituent of eye lens"/>
    <property type="evidence" value="ECO:0007669"/>
    <property type="project" value="UniProtKB-KW"/>
</dbReference>
<feature type="domain" description="SHSP" evidence="7">
    <location>
        <begin position="52"/>
        <end position="162"/>
    </location>
</feature>
<dbReference type="InterPro" id="IPR002068">
    <property type="entry name" value="A-crystallin/Hsp20_dom"/>
</dbReference>
<dbReference type="PIRSF" id="PIRSF036514">
    <property type="entry name" value="Sm_HSP_B1"/>
    <property type="match status" value="1"/>
</dbReference>
<dbReference type="GO" id="GO:0042026">
    <property type="term" value="P:protein refolding"/>
    <property type="evidence" value="ECO:0007669"/>
    <property type="project" value="TreeGrafter"/>
</dbReference>
<dbReference type="GO" id="GO:0005737">
    <property type="term" value="C:cytoplasm"/>
    <property type="evidence" value="ECO:0007669"/>
    <property type="project" value="TreeGrafter"/>
</dbReference>
<gene>
    <name evidence="8" type="primary">Hspb2</name>
    <name evidence="8" type="ORF">GTO95_0006512</name>
</gene>
<evidence type="ECO:0000256" key="6">
    <source>
        <dbReference type="RuleBase" id="RU003616"/>
    </source>
</evidence>
<protein>
    <submittedName>
        <fullName evidence="8">HSPB2 protein</fullName>
    </submittedName>
</protein>
<reference evidence="8" key="1">
    <citation type="journal article" date="2021" name="Cell">
        <title>Tracing the genetic footprints of vertebrate landing in non-teleost ray-finned fishes.</title>
        <authorList>
            <person name="Bi X."/>
            <person name="Wang K."/>
            <person name="Yang L."/>
            <person name="Pan H."/>
            <person name="Jiang H."/>
            <person name="Wei Q."/>
            <person name="Fang M."/>
            <person name="Yu H."/>
            <person name="Zhu C."/>
            <person name="Cai Y."/>
            <person name="He Y."/>
            <person name="Gan X."/>
            <person name="Zeng H."/>
            <person name="Yu D."/>
            <person name="Zhu Y."/>
            <person name="Jiang H."/>
            <person name="Qiu Q."/>
            <person name="Yang H."/>
            <person name="Zhang Y.E."/>
            <person name="Wang W."/>
            <person name="Zhu M."/>
            <person name="He S."/>
            <person name="Zhang G."/>
        </authorList>
    </citation>
    <scope>NUCLEOTIDE SEQUENCE</scope>
    <source>
        <strain evidence="8">Allg_001</strain>
    </source>
</reference>
<dbReference type="PRINTS" id="PR00299">
    <property type="entry name" value="ACRYSTALLIN"/>
</dbReference>
<evidence type="ECO:0000256" key="5">
    <source>
        <dbReference type="PROSITE-ProRule" id="PRU00285"/>
    </source>
</evidence>
<dbReference type="GO" id="GO:0051082">
    <property type="term" value="F:unfolded protein binding"/>
    <property type="evidence" value="ECO:0007669"/>
    <property type="project" value="TreeGrafter"/>
</dbReference>
<dbReference type="InterPro" id="IPR003090">
    <property type="entry name" value="Alpha-crystallin_N"/>
</dbReference>
<dbReference type="PANTHER" id="PTHR45640:SF27">
    <property type="entry name" value="HEAT SHOCK PROTEIN BETA-2"/>
    <property type="match status" value="1"/>
</dbReference>
<feature type="binding site" evidence="4">
    <location>
        <position position="100"/>
    </location>
    <ligand>
        <name>Zn(2+)</name>
        <dbReference type="ChEBI" id="CHEBI:29105"/>
        <label>1</label>
    </ligand>
</feature>
<dbReference type="PANTHER" id="PTHR45640">
    <property type="entry name" value="HEAT SHOCK PROTEIN HSP-12.2-RELATED"/>
    <property type="match status" value="1"/>
</dbReference>
<dbReference type="AlphaFoldDB" id="A0A8J7NTG0"/>
<keyword evidence="3 4" id="KW-0862">Zinc</keyword>
<dbReference type="PROSITE" id="PS01031">
    <property type="entry name" value="SHSP"/>
    <property type="match status" value="1"/>
</dbReference>
<dbReference type="Pfam" id="PF00011">
    <property type="entry name" value="HSP20"/>
    <property type="match status" value="1"/>
</dbReference>
<evidence type="ECO:0000256" key="2">
    <source>
        <dbReference type="ARBA" id="ARBA00022723"/>
    </source>
</evidence>
<dbReference type="InterPro" id="IPR001436">
    <property type="entry name" value="Alpha-crystallin/sHSP_animal"/>
</dbReference>